<dbReference type="AlphaFoldDB" id="A0A087FXE9"/>
<reference evidence="2" key="1">
    <citation type="journal article" date="2015" name="Nat. Plants">
        <title>Genome expansion of Arabis alpina linked with retrotransposition and reduced symmetric DNA methylation.</title>
        <authorList>
            <person name="Willing E.M."/>
            <person name="Rawat V."/>
            <person name="Mandakova T."/>
            <person name="Maumus F."/>
            <person name="James G.V."/>
            <person name="Nordstroem K.J."/>
            <person name="Becker C."/>
            <person name="Warthmann N."/>
            <person name="Chica C."/>
            <person name="Szarzynska B."/>
            <person name="Zytnicki M."/>
            <person name="Albani M.C."/>
            <person name="Kiefer C."/>
            <person name="Bergonzi S."/>
            <person name="Castaings L."/>
            <person name="Mateos J.L."/>
            <person name="Berns M.C."/>
            <person name="Bujdoso N."/>
            <person name="Piofczyk T."/>
            <person name="de Lorenzo L."/>
            <person name="Barrero-Sicilia C."/>
            <person name="Mateos I."/>
            <person name="Piednoel M."/>
            <person name="Hagmann J."/>
            <person name="Chen-Min-Tao R."/>
            <person name="Iglesias-Fernandez R."/>
            <person name="Schuster S.C."/>
            <person name="Alonso-Blanco C."/>
            <person name="Roudier F."/>
            <person name="Carbonero P."/>
            <person name="Paz-Ares J."/>
            <person name="Davis S.J."/>
            <person name="Pecinka A."/>
            <person name="Quesneville H."/>
            <person name="Colot V."/>
            <person name="Lysak M.A."/>
            <person name="Weigel D."/>
            <person name="Coupland G."/>
            <person name="Schneeberger K."/>
        </authorList>
    </citation>
    <scope>NUCLEOTIDE SEQUENCE [LARGE SCALE GENOMIC DNA]</scope>
    <source>
        <strain evidence="2">cv. Pajares</strain>
    </source>
</reference>
<gene>
    <name evidence="1" type="ORF">AALP_AAs70777U000100</name>
</gene>
<keyword evidence="2" id="KW-1185">Reference proteome</keyword>
<evidence type="ECO:0000313" key="1">
    <source>
        <dbReference type="EMBL" id="KFK22301.1"/>
    </source>
</evidence>
<proteinExistence type="predicted"/>
<accession>A0A087FXE9</accession>
<name>A0A087FXE9_ARAAL</name>
<protein>
    <submittedName>
        <fullName evidence="1">Uncharacterized protein</fullName>
    </submittedName>
</protein>
<sequence length="72" mass="7824">VYRNCPCIRCLAHNFLNLVRLFALLLGTKSGIKSATLILGGFSSYHDDSPSFMWDSSCCGLVRGRPSSSLGL</sequence>
<dbReference type="Gramene" id="KFK22301">
    <property type="protein sequence ID" value="KFK22301"/>
    <property type="gene ID" value="AALP_AAs70777U000100"/>
</dbReference>
<feature type="non-terminal residue" evidence="1">
    <location>
        <position position="1"/>
    </location>
</feature>
<evidence type="ECO:0000313" key="2">
    <source>
        <dbReference type="Proteomes" id="UP000029120"/>
    </source>
</evidence>
<dbReference type="EMBL" id="KL990610">
    <property type="protein sequence ID" value="KFK22301.1"/>
    <property type="molecule type" value="Genomic_DNA"/>
</dbReference>
<organism evidence="1 2">
    <name type="scientific">Arabis alpina</name>
    <name type="common">Alpine rock-cress</name>
    <dbReference type="NCBI Taxonomy" id="50452"/>
    <lineage>
        <taxon>Eukaryota</taxon>
        <taxon>Viridiplantae</taxon>
        <taxon>Streptophyta</taxon>
        <taxon>Embryophyta</taxon>
        <taxon>Tracheophyta</taxon>
        <taxon>Spermatophyta</taxon>
        <taxon>Magnoliopsida</taxon>
        <taxon>eudicotyledons</taxon>
        <taxon>Gunneridae</taxon>
        <taxon>Pentapetalae</taxon>
        <taxon>rosids</taxon>
        <taxon>malvids</taxon>
        <taxon>Brassicales</taxon>
        <taxon>Brassicaceae</taxon>
        <taxon>Arabideae</taxon>
        <taxon>Arabis</taxon>
    </lineage>
</organism>
<dbReference type="Proteomes" id="UP000029120">
    <property type="component" value="Unassembled WGS sequence"/>
</dbReference>